<dbReference type="GO" id="GO:0000981">
    <property type="term" value="F:DNA-binding transcription factor activity, RNA polymerase II-specific"/>
    <property type="evidence" value="ECO:0007669"/>
    <property type="project" value="TreeGrafter"/>
</dbReference>
<dbReference type="InterPro" id="IPR017930">
    <property type="entry name" value="Myb_dom"/>
</dbReference>
<comment type="subcellular location">
    <subcellularLocation>
        <location evidence="1">Nucleus</location>
    </subcellularLocation>
</comment>
<evidence type="ECO:0000256" key="7">
    <source>
        <dbReference type="SAM" id="MobiDB-lite"/>
    </source>
</evidence>
<dbReference type="Gene3D" id="1.10.10.60">
    <property type="entry name" value="Homeodomain-like"/>
    <property type="match status" value="2"/>
</dbReference>
<gene>
    <name evidence="10" type="ORF">FCM35_KLT19549</name>
</gene>
<feature type="region of interest" description="Disordered" evidence="7">
    <location>
        <begin position="1"/>
        <end position="29"/>
    </location>
</feature>
<feature type="compositionally biased region" description="Low complexity" evidence="7">
    <location>
        <begin position="12"/>
        <end position="29"/>
    </location>
</feature>
<dbReference type="SUPFAM" id="SSF46689">
    <property type="entry name" value="Homeodomain-like"/>
    <property type="match status" value="1"/>
</dbReference>
<evidence type="ECO:0000313" key="10">
    <source>
        <dbReference type="EMBL" id="KAF3336963.1"/>
    </source>
</evidence>
<dbReference type="SMART" id="SM00717">
    <property type="entry name" value="SANT"/>
    <property type="match status" value="2"/>
</dbReference>
<dbReference type="AlphaFoldDB" id="A0A833RC66"/>
<feature type="domain" description="Myb-like" evidence="8">
    <location>
        <begin position="104"/>
        <end position="154"/>
    </location>
</feature>
<dbReference type="EMBL" id="SWLB01000007">
    <property type="protein sequence ID" value="KAF3336963.1"/>
    <property type="molecule type" value="Genomic_DNA"/>
</dbReference>
<keyword evidence="4" id="KW-0238">DNA-binding</keyword>
<dbReference type="GO" id="GO:0000978">
    <property type="term" value="F:RNA polymerase II cis-regulatory region sequence-specific DNA binding"/>
    <property type="evidence" value="ECO:0007669"/>
    <property type="project" value="TreeGrafter"/>
</dbReference>
<evidence type="ECO:0000259" key="9">
    <source>
        <dbReference type="PROSITE" id="PS51294"/>
    </source>
</evidence>
<dbReference type="InterPro" id="IPR009057">
    <property type="entry name" value="Homeodomain-like_sf"/>
</dbReference>
<dbReference type="PANTHER" id="PTHR45614:SF82">
    <property type="entry name" value="OS01G0977300 PROTEIN"/>
    <property type="match status" value="1"/>
</dbReference>
<name>A0A833RC66_9POAL</name>
<organism evidence="10 11">
    <name type="scientific">Carex littledalei</name>
    <dbReference type="NCBI Taxonomy" id="544730"/>
    <lineage>
        <taxon>Eukaryota</taxon>
        <taxon>Viridiplantae</taxon>
        <taxon>Streptophyta</taxon>
        <taxon>Embryophyta</taxon>
        <taxon>Tracheophyta</taxon>
        <taxon>Spermatophyta</taxon>
        <taxon>Magnoliopsida</taxon>
        <taxon>Liliopsida</taxon>
        <taxon>Poales</taxon>
        <taxon>Cyperaceae</taxon>
        <taxon>Cyperoideae</taxon>
        <taxon>Cariceae</taxon>
        <taxon>Carex</taxon>
        <taxon>Carex subgen. Euthyceras</taxon>
    </lineage>
</organism>
<evidence type="ECO:0000256" key="1">
    <source>
        <dbReference type="ARBA" id="ARBA00004123"/>
    </source>
</evidence>
<accession>A0A833RC66</accession>
<evidence type="ECO:0000256" key="3">
    <source>
        <dbReference type="ARBA" id="ARBA00023015"/>
    </source>
</evidence>
<proteinExistence type="predicted"/>
<evidence type="ECO:0000256" key="6">
    <source>
        <dbReference type="ARBA" id="ARBA00023242"/>
    </source>
</evidence>
<dbReference type="CDD" id="cd00167">
    <property type="entry name" value="SANT"/>
    <property type="match status" value="2"/>
</dbReference>
<keyword evidence="2" id="KW-0677">Repeat</keyword>
<dbReference type="PROSITE" id="PS51294">
    <property type="entry name" value="HTH_MYB"/>
    <property type="match status" value="2"/>
</dbReference>
<dbReference type="GO" id="GO:0005634">
    <property type="term" value="C:nucleus"/>
    <property type="evidence" value="ECO:0007669"/>
    <property type="project" value="UniProtKB-SubCell"/>
</dbReference>
<evidence type="ECO:0000259" key="8">
    <source>
        <dbReference type="PROSITE" id="PS50090"/>
    </source>
</evidence>
<keyword evidence="6" id="KW-0539">Nucleus</keyword>
<dbReference type="PROSITE" id="PS50090">
    <property type="entry name" value="MYB_LIKE"/>
    <property type="match status" value="2"/>
</dbReference>
<feature type="domain" description="Myb-like" evidence="8">
    <location>
        <begin position="52"/>
        <end position="103"/>
    </location>
</feature>
<feature type="region of interest" description="Disordered" evidence="7">
    <location>
        <begin position="170"/>
        <end position="210"/>
    </location>
</feature>
<dbReference type="OrthoDB" id="2143914at2759"/>
<protein>
    <submittedName>
        <fullName evidence="10">Transcription factor MYB44-like protein</fullName>
    </submittedName>
</protein>
<dbReference type="InterPro" id="IPR050560">
    <property type="entry name" value="MYB_TF"/>
</dbReference>
<comment type="caution">
    <text evidence="10">The sequence shown here is derived from an EMBL/GenBank/DDBJ whole genome shotgun (WGS) entry which is preliminary data.</text>
</comment>
<dbReference type="PANTHER" id="PTHR45614">
    <property type="entry name" value="MYB PROTEIN-RELATED"/>
    <property type="match status" value="1"/>
</dbReference>
<feature type="domain" description="HTH myb-type" evidence="9">
    <location>
        <begin position="52"/>
        <end position="103"/>
    </location>
</feature>
<reference evidence="10" key="1">
    <citation type="submission" date="2020-01" db="EMBL/GenBank/DDBJ databases">
        <title>Genome sequence of Kobresia littledalei, the first chromosome-level genome in the family Cyperaceae.</title>
        <authorList>
            <person name="Qu G."/>
        </authorList>
    </citation>
    <scope>NUCLEOTIDE SEQUENCE</scope>
    <source>
        <strain evidence="10">C.B.Clarke</strain>
        <tissue evidence="10">Leaf</tissue>
    </source>
</reference>
<dbReference type="InterPro" id="IPR001005">
    <property type="entry name" value="SANT/Myb"/>
</dbReference>
<evidence type="ECO:0000313" key="11">
    <source>
        <dbReference type="Proteomes" id="UP000623129"/>
    </source>
</evidence>
<evidence type="ECO:0000256" key="5">
    <source>
        <dbReference type="ARBA" id="ARBA00023163"/>
    </source>
</evidence>
<keyword evidence="3" id="KW-0805">Transcription regulation</keyword>
<keyword evidence="5" id="KW-0804">Transcription</keyword>
<evidence type="ECO:0000256" key="2">
    <source>
        <dbReference type="ARBA" id="ARBA00022737"/>
    </source>
</evidence>
<sequence>MGEGEEQPQPQPQSQSQSHLQMQVQHQQQMQMQIQMQHMQMQVQQVQQQQEGHHRVKGSWSPEEDAMLTRLVERHGARNWSVISEGIPGRSGKSCRLRWCNQLSPAVHHRPFTPSEDATIVAAHAKYGNKWATIARLLPGRTDNSIKNHWNSSLRRRRRLQQSQFPSLVPELHQAESDSESPPKRLCSEDLSAMPEPETSLSLGPPGEMAGEKRLEGEIEKRDMVGFMDIVREIIAEEVRSYLDSQIMNVEVGRAEPLAVLPLTAVKPESVQERQD</sequence>
<dbReference type="Pfam" id="PF00249">
    <property type="entry name" value="Myb_DNA-binding"/>
    <property type="match status" value="2"/>
</dbReference>
<feature type="domain" description="HTH myb-type" evidence="9">
    <location>
        <begin position="104"/>
        <end position="158"/>
    </location>
</feature>
<dbReference type="FunFam" id="1.10.10.60:FF:000060">
    <property type="entry name" value="MYB transcription factor"/>
    <property type="match status" value="1"/>
</dbReference>
<evidence type="ECO:0000256" key="4">
    <source>
        <dbReference type="ARBA" id="ARBA00023125"/>
    </source>
</evidence>
<feature type="compositionally biased region" description="Basic and acidic residues" evidence="7">
    <location>
        <begin position="173"/>
        <end position="188"/>
    </location>
</feature>
<keyword evidence="11" id="KW-1185">Reference proteome</keyword>
<dbReference type="Proteomes" id="UP000623129">
    <property type="component" value="Unassembled WGS sequence"/>
</dbReference>